<dbReference type="Pfam" id="PF01966">
    <property type="entry name" value="HD"/>
    <property type="match status" value="1"/>
</dbReference>
<dbReference type="Proteomes" id="UP000515312">
    <property type="component" value="Chromosome"/>
</dbReference>
<dbReference type="Pfam" id="PF13286">
    <property type="entry name" value="HD_assoc"/>
    <property type="match status" value="1"/>
</dbReference>
<sequence length="399" mass="44902">MRLPAGCRVSDAASDPLAARVFPEPTHPYRTSFQRDRGRIIHARAFRRLAGKTQVFTHRYSDHFRSRLTHTMEVAQIARTVAATLGLNEDLTETLALVHDIGHPPFGHAGERALDDALRAHGLRFDHNLHALRIVEHFELRYAGFRGLNLTLAVREGIIKHSRDYSAAEHPELREYLLDQRPPLEAQIIDLADEIAYLTADLDDGMEAEILNLEDIRRNVQLFERFFVPMGAKYPDAPAKLVFNEALKRVLNALVDDLIAETCRQVKAANATTLEGIRNAPHRLAAFSSEMETLRLEAKQYLYTHLYNCAELTHDHKEAARVITELFEAWTSDPSLLPATYASRVIEEGAPRVVADYIAGMTDNFILAQYAAFQRSRSDGKRQVASLGHISRGIAVKSP</sequence>
<organism evidence="4 5">
    <name type="scientific">Alloacidobacterium dinghuense</name>
    <dbReference type="NCBI Taxonomy" id="2763107"/>
    <lineage>
        <taxon>Bacteria</taxon>
        <taxon>Pseudomonadati</taxon>
        <taxon>Acidobacteriota</taxon>
        <taxon>Terriglobia</taxon>
        <taxon>Terriglobales</taxon>
        <taxon>Acidobacteriaceae</taxon>
        <taxon>Alloacidobacterium</taxon>
    </lineage>
</organism>
<dbReference type="Gene3D" id="1.10.3210.10">
    <property type="entry name" value="Hypothetical protein af1432"/>
    <property type="match status" value="1"/>
</dbReference>
<dbReference type="PANTHER" id="PTHR11373">
    <property type="entry name" value="DEOXYNUCLEOSIDE TRIPHOSPHATE TRIPHOSPHOHYDROLASE"/>
    <property type="match status" value="1"/>
</dbReference>
<dbReference type="InterPro" id="IPR023023">
    <property type="entry name" value="dNTPase_2"/>
</dbReference>
<dbReference type="NCBIfam" id="TIGR01353">
    <property type="entry name" value="dGTP_triPase"/>
    <property type="match status" value="1"/>
</dbReference>
<evidence type="ECO:0000259" key="3">
    <source>
        <dbReference type="PROSITE" id="PS51831"/>
    </source>
</evidence>
<dbReference type="NCBIfam" id="TIGR00277">
    <property type="entry name" value="HDIG"/>
    <property type="match status" value="1"/>
</dbReference>
<dbReference type="PROSITE" id="PS51831">
    <property type="entry name" value="HD"/>
    <property type="match status" value="1"/>
</dbReference>
<dbReference type="InterPro" id="IPR003607">
    <property type="entry name" value="HD/PDEase_dom"/>
</dbReference>
<comment type="similarity">
    <text evidence="2">Belongs to the dGTPase family. Type 2 subfamily.</text>
</comment>
<dbReference type="SUPFAM" id="SSF109604">
    <property type="entry name" value="HD-domain/PDEase-like"/>
    <property type="match status" value="1"/>
</dbReference>
<dbReference type="GO" id="GO:0008832">
    <property type="term" value="F:dGTPase activity"/>
    <property type="evidence" value="ECO:0007669"/>
    <property type="project" value="TreeGrafter"/>
</dbReference>
<dbReference type="PANTHER" id="PTHR11373:SF43">
    <property type="entry name" value="DEOXYGUANOSINETRIPHOSPHATE TRIPHOSPHOHYDROLASE-LIKE PROTEIN"/>
    <property type="match status" value="1"/>
</dbReference>
<dbReference type="AlphaFoldDB" id="A0A7G8BJC9"/>
<keyword evidence="5" id="KW-1185">Reference proteome</keyword>
<dbReference type="InterPro" id="IPR006261">
    <property type="entry name" value="dGTPase"/>
</dbReference>
<name>A0A7G8BJC9_9BACT</name>
<feature type="domain" description="HD" evidence="3">
    <location>
        <begin position="67"/>
        <end position="198"/>
    </location>
</feature>
<dbReference type="InterPro" id="IPR006674">
    <property type="entry name" value="HD_domain"/>
</dbReference>
<dbReference type="EMBL" id="CP060394">
    <property type="protein sequence ID" value="QNI32649.1"/>
    <property type="molecule type" value="Genomic_DNA"/>
</dbReference>
<reference evidence="4 5" key="1">
    <citation type="submission" date="2020-08" db="EMBL/GenBank/DDBJ databases">
        <title>Edaphobacter telluris sp. nov. and Acidobacterium dinghuensis sp. nov., two acidobacteria isolated from forest soil.</title>
        <authorList>
            <person name="Fu J."/>
            <person name="Qiu L."/>
        </authorList>
    </citation>
    <scope>NUCLEOTIDE SEQUENCE [LARGE SCALE GENOMIC DNA]</scope>
    <source>
        <strain evidence="4">4Y35</strain>
    </source>
</reference>
<dbReference type="InterPro" id="IPR006675">
    <property type="entry name" value="HDIG_dom"/>
</dbReference>
<accession>A0A7G8BJC9</accession>
<dbReference type="InterPro" id="IPR026875">
    <property type="entry name" value="PHydrolase_assoc_dom"/>
</dbReference>
<protein>
    <recommendedName>
        <fullName evidence="2">Deoxyguanosinetriphosphate triphosphohydrolase-like protein</fullName>
    </recommendedName>
</protein>
<evidence type="ECO:0000256" key="1">
    <source>
        <dbReference type="ARBA" id="ARBA00022801"/>
    </source>
</evidence>
<evidence type="ECO:0000256" key="2">
    <source>
        <dbReference type="HAMAP-Rule" id="MF_01212"/>
    </source>
</evidence>
<gene>
    <name evidence="4" type="primary">dgt</name>
    <name evidence="4" type="ORF">H7849_01105</name>
</gene>
<evidence type="ECO:0000313" key="4">
    <source>
        <dbReference type="EMBL" id="QNI32649.1"/>
    </source>
</evidence>
<dbReference type="RefSeq" id="WP_186743603.1">
    <property type="nucleotide sequence ID" value="NZ_CP060394.1"/>
</dbReference>
<dbReference type="GO" id="GO:0006203">
    <property type="term" value="P:dGTP catabolic process"/>
    <property type="evidence" value="ECO:0007669"/>
    <property type="project" value="TreeGrafter"/>
</dbReference>
<evidence type="ECO:0000313" key="5">
    <source>
        <dbReference type="Proteomes" id="UP000515312"/>
    </source>
</evidence>
<dbReference type="KEGG" id="adin:H7849_01105"/>
<dbReference type="HAMAP" id="MF_01212">
    <property type="entry name" value="dGTPase_type2"/>
    <property type="match status" value="1"/>
</dbReference>
<dbReference type="InterPro" id="IPR050135">
    <property type="entry name" value="dGTPase-like"/>
</dbReference>
<dbReference type="SMART" id="SM00471">
    <property type="entry name" value="HDc"/>
    <property type="match status" value="1"/>
</dbReference>
<dbReference type="CDD" id="cd00077">
    <property type="entry name" value="HDc"/>
    <property type="match status" value="1"/>
</dbReference>
<keyword evidence="1 2" id="KW-0378">Hydrolase</keyword>
<proteinExistence type="inferred from homology"/>